<proteinExistence type="predicted"/>
<dbReference type="EMBL" id="JBHSIS010000007">
    <property type="protein sequence ID" value="MFC4855077.1"/>
    <property type="molecule type" value="Genomic_DNA"/>
</dbReference>
<dbReference type="RefSeq" id="WP_378057027.1">
    <property type="nucleotide sequence ID" value="NZ_JBHSIS010000007.1"/>
</dbReference>
<dbReference type="PANTHER" id="PTHR43866">
    <property type="entry name" value="MALONATE-SEMIALDEHYDE DEHYDROGENASE"/>
    <property type="match status" value="1"/>
</dbReference>
<evidence type="ECO:0000313" key="6">
    <source>
        <dbReference type="Proteomes" id="UP001595859"/>
    </source>
</evidence>
<gene>
    <name evidence="5" type="ORF">ACFPCV_16345</name>
</gene>
<organism evidence="5 6">
    <name type="scientific">Actinophytocola glycyrrhizae</name>
    <dbReference type="NCBI Taxonomy" id="2044873"/>
    <lineage>
        <taxon>Bacteria</taxon>
        <taxon>Bacillati</taxon>
        <taxon>Actinomycetota</taxon>
        <taxon>Actinomycetes</taxon>
        <taxon>Pseudonocardiales</taxon>
        <taxon>Pseudonocardiaceae</taxon>
    </lineage>
</organism>
<evidence type="ECO:0000259" key="4">
    <source>
        <dbReference type="Pfam" id="PF00171"/>
    </source>
</evidence>
<dbReference type="PANTHER" id="PTHR43866:SF4">
    <property type="entry name" value="MALONATE-SEMIALDEHYDE DEHYDROGENASE"/>
    <property type="match status" value="1"/>
</dbReference>
<comment type="caution">
    <text evidence="5">The sequence shown here is derived from an EMBL/GenBank/DDBJ whole genome shotgun (WGS) entry which is preliminary data.</text>
</comment>
<dbReference type="EC" id="1.2.1.27" evidence="1"/>
<dbReference type="Pfam" id="PF00171">
    <property type="entry name" value="Aldedh"/>
    <property type="match status" value="1"/>
</dbReference>
<dbReference type="PROSITE" id="PS00070">
    <property type="entry name" value="ALDEHYDE_DEHYDR_CYS"/>
    <property type="match status" value="1"/>
</dbReference>
<evidence type="ECO:0000313" key="5">
    <source>
        <dbReference type="EMBL" id="MFC4855077.1"/>
    </source>
</evidence>
<dbReference type="InterPro" id="IPR016162">
    <property type="entry name" value="Ald_DH_N"/>
</dbReference>
<evidence type="ECO:0000256" key="2">
    <source>
        <dbReference type="ARBA" id="ARBA00023002"/>
    </source>
</evidence>
<dbReference type="InterPro" id="IPR010061">
    <property type="entry name" value="MeMal-semiAld_DH"/>
</dbReference>
<sequence>MAASITHWIDGKPWAGVAARRGEVWNPATGEVAGHVDLASRAEVDAAVAAAAKALPGWRDTSLAARSKVLFAFRELLNQHKDELAAIVTAEHGKVLDDAAGEVGRALENVEFACGVPALLKGGFSENASTRVDVYSMRQPLGVVGVISPFNFPAMVPLWFVPNAIACGNTVVLKPSEKDPSAANFIAGLWQRAGLPDGVLNVLHGDKVAVDGLLTHPDVRGISFVGSTPIARYVYETGTGHGKRVQALGGAKNHMVVLPDADLDLAADAAVSAGFGSAGERCMAVSVVVAVDPVGDELVDRIASRMAALRVGEGTKPDAQMGPLVTAAHRDKVTSYLDAGVGEGAKLVVDGRAHPVDGGDSGFWLGPTLFDQVRTDMSLYRDEIFGPVLSVVRADSYESAVELVNGNPYGNGAAIYTNDGGAARRFQNEVEVGMVGVNVPIPVPVGYYSFGGWKDSLFGDTHAYGPDGLHFFTRTKVVTSRWLDPSHGGVNLGFPRND</sequence>
<reference evidence="6" key="1">
    <citation type="journal article" date="2019" name="Int. J. Syst. Evol. Microbiol.">
        <title>The Global Catalogue of Microorganisms (GCM) 10K type strain sequencing project: providing services to taxonomists for standard genome sequencing and annotation.</title>
        <authorList>
            <consortium name="The Broad Institute Genomics Platform"/>
            <consortium name="The Broad Institute Genome Sequencing Center for Infectious Disease"/>
            <person name="Wu L."/>
            <person name="Ma J."/>
        </authorList>
    </citation>
    <scope>NUCLEOTIDE SEQUENCE [LARGE SCALE GENOMIC DNA]</scope>
    <source>
        <strain evidence="6">ZS-22-S1</strain>
    </source>
</reference>
<dbReference type="NCBIfam" id="TIGR01722">
    <property type="entry name" value="MMSDH"/>
    <property type="match status" value="1"/>
</dbReference>
<dbReference type="Proteomes" id="UP001595859">
    <property type="component" value="Unassembled WGS sequence"/>
</dbReference>
<dbReference type="CDD" id="cd07085">
    <property type="entry name" value="ALDH_F6_MMSDH"/>
    <property type="match status" value="1"/>
</dbReference>
<keyword evidence="6" id="KW-1185">Reference proteome</keyword>
<keyword evidence="2 5" id="KW-0560">Oxidoreductase</keyword>
<evidence type="ECO:0000256" key="1">
    <source>
        <dbReference type="ARBA" id="ARBA00013048"/>
    </source>
</evidence>
<name>A0ABV9S3N5_9PSEU</name>
<feature type="domain" description="Aldehyde dehydrogenase" evidence="4">
    <location>
        <begin position="20"/>
        <end position="478"/>
    </location>
</feature>
<dbReference type="Gene3D" id="3.40.309.10">
    <property type="entry name" value="Aldehyde Dehydrogenase, Chain A, domain 2"/>
    <property type="match status" value="1"/>
</dbReference>
<dbReference type="InterPro" id="IPR016161">
    <property type="entry name" value="Ald_DH/histidinol_DH"/>
</dbReference>
<evidence type="ECO:0000256" key="3">
    <source>
        <dbReference type="ARBA" id="ARBA00023027"/>
    </source>
</evidence>
<dbReference type="SUPFAM" id="SSF53720">
    <property type="entry name" value="ALDH-like"/>
    <property type="match status" value="1"/>
</dbReference>
<dbReference type="GO" id="GO:0016491">
    <property type="term" value="F:oxidoreductase activity"/>
    <property type="evidence" value="ECO:0007669"/>
    <property type="project" value="UniProtKB-KW"/>
</dbReference>
<dbReference type="InterPro" id="IPR016160">
    <property type="entry name" value="Ald_DH_CS_CYS"/>
</dbReference>
<protein>
    <recommendedName>
        <fullName evidence="1">methylmalonate-semialdehyde dehydrogenase (CoA acylating)</fullName>
        <ecNumber evidence="1">1.2.1.27</ecNumber>
    </recommendedName>
</protein>
<dbReference type="InterPro" id="IPR015590">
    <property type="entry name" value="Aldehyde_DH_dom"/>
</dbReference>
<accession>A0ABV9S3N5</accession>
<keyword evidence="3" id="KW-0520">NAD</keyword>
<dbReference type="Gene3D" id="3.40.605.10">
    <property type="entry name" value="Aldehyde Dehydrogenase, Chain A, domain 1"/>
    <property type="match status" value="1"/>
</dbReference>
<dbReference type="InterPro" id="IPR016163">
    <property type="entry name" value="Ald_DH_C"/>
</dbReference>